<comment type="caution">
    <text evidence="2">The sequence shown here is derived from an EMBL/GenBank/DDBJ whole genome shotgun (WGS) entry which is preliminary data.</text>
</comment>
<name>A0A4C1ZKP1_EUMVA</name>
<organism evidence="2 3">
    <name type="scientific">Eumeta variegata</name>
    <name type="common">Bagworm moth</name>
    <name type="synonym">Eumeta japonica</name>
    <dbReference type="NCBI Taxonomy" id="151549"/>
    <lineage>
        <taxon>Eukaryota</taxon>
        <taxon>Metazoa</taxon>
        <taxon>Ecdysozoa</taxon>
        <taxon>Arthropoda</taxon>
        <taxon>Hexapoda</taxon>
        <taxon>Insecta</taxon>
        <taxon>Pterygota</taxon>
        <taxon>Neoptera</taxon>
        <taxon>Endopterygota</taxon>
        <taxon>Lepidoptera</taxon>
        <taxon>Glossata</taxon>
        <taxon>Ditrysia</taxon>
        <taxon>Tineoidea</taxon>
        <taxon>Psychidae</taxon>
        <taxon>Oiketicinae</taxon>
        <taxon>Eumeta</taxon>
    </lineage>
</organism>
<reference evidence="2 3" key="1">
    <citation type="journal article" date="2019" name="Commun. Biol.">
        <title>The bagworm genome reveals a unique fibroin gene that provides high tensile strength.</title>
        <authorList>
            <person name="Kono N."/>
            <person name="Nakamura H."/>
            <person name="Ohtoshi R."/>
            <person name="Tomita M."/>
            <person name="Numata K."/>
            <person name="Arakawa K."/>
        </authorList>
    </citation>
    <scope>NUCLEOTIDE SEQUENCE [LARGE SCALE GENOMIC DNA]</scope>
</reference>
<feature type="compositionally biased region" description="Polar residues" evidence="1">
    <location>
        <begin position="147"/>
        <end position="156"/>
    </location>
</feature>
<accession>A0A4C1ZKP1</accession>
<sequence length="207" mass="21881">MRAVGAQRNPRSPPARPRRPPPARTGSLIRLPSSAAPPSPHRTPPAGGGRTPQFNAIVDMGPTHGDVNVCPERLNKSRRANIARTDRKLCRPDAGADGRSPSAGAHCSRAEGGRRRREGNVSPSTINVKKKTSQTPDTKIELGGVTNGQTMSSSERALTGHPRRPAPPAAPAPAAGIVICCTKKNYGPAGRPFDTVHVKNFNATYSQ</sequence>
<gene>
    <name evidence="2" type="ORF">EVAR_61948_1</name>
</gene>
<evidence type="ECO:0000256" key="1">
    <source>
        <dbReference type="SAM" id="MobiDB-lite"/>
    </source>
</evidence>
<evidence type="ECO:0000313" key="2">
    <source>
        <dbReference type="EMBL" id="GBP88348.1"/>
    </source>
</evidence>
<dbReference type="EMBL" id="BGZK01001925">
    <property type="protein sequence ID" value="GBP88348.1"/>
    <property type="molecule type" value="Genomic_DNA"/>
</dbReference>
<evidence type="ECO:0000313" key="3">
    <source>
        <dbReference type="Proteomes" id="UP000299102"/>
    </source>
</evidence>
<feature type="compositionally biased region" description="Polar residues" evidence="1">
    <location>
        <begin position="121"/>
        <end position="137"/>
    </location>
</feature>
<proteinExistence type="predicted"/>
<feature type="compositionally biased region" description="Basic and acidic residues" evidence="1">
    <location>
        <begin position="84"/>
        <end position="96"/>
    </location>
</feature>
<keyword evidence="3" id="KW-1185">Reference proteome</keyword>
<dbReference type="AlphaFoldDB" id="A0A4C1ZKP1"/>
<protein>
    <submittedName>
        <fullName evidence="2">Uncharacterized protein</fullName>
    </submittedName>
</protein>
<dbReference type="Proteomes" id="UP000299102">
    <property type="component" value="Unassembled WGS sequence"/>
</dbReference>
<feature type="region of interest" description="Disordered" evidence="1">
    <location>
        <begin position="1"/>
        <end position="173"/>
    </location>
</feature>